<gene>
    <name evidence="2" type="ORF">FJ657_02855</name>
</gene>
<dbReference type="GO" id="GO:0006950">
    <property type="term" value="P:response to stress"/>
    <property type="evidence" value="ECO:0007669"/>
    <property type="project" value="TreeGrafter"/>
</dbReference>
<evidence type="ECO:0000313" key="3">
    <source>
        <dbReference type="Proteomes" id="UP000316252"/>
    </source>
</evidence>
<dbReference type="Proteomes" id="UP000316252">
    <property type="component" value="Unassembled WGS sequence"/>
</dbReference>
<comment type="caution">
    <text evidence="2">The sequence shown here is derived from an EMBL/GenBank/DDBJ whole genome shotgun (WGS) entry which is preliminary data.</text>
</comment>
<accession>A0A506Y7Y3</accession>
<sequence>MTDAYAIDETPGDAPQLHAVGDATITDVMTAFVVLRSKNAKLVSNLAASAGITTTDVRALFYVGGNDDVTPKKVAEYLGLTTGAMTSLVDRNEAAGFMQRTNNPSDRRSFLLELTDAGRDLVQRNGQIYADAFSAAVAPADFDAVHRAFLGLSEHLGAAADELDPKA</sequence>
<dbReference type="InterPro" id="IPR036388">
    <property type="entry name" value="WH-like_DNA-bd_sf"/>
</dbReference>
<dbReference type="OrthoDB" id="162531at2"/>
<dbReference type="AlphaFoldDB" id="A0A506Y7Y3"/>
<name>A0A506Y7Y3_9MICO</name>
<dbReference type="GO" id="GO:0003700">
    <property type="term" value="F:DNA-binding transcription factor activity"/>
    <property type="evidence" value="ECO:0007669"/>
    <property type="project" value="InterPro"/>
</dbReference>
<proteinExistence type="predicted"/>
<dbReference type="PANTHER" id="PTHR33164">
    <property type="entry name" value="TRANSCRIPTIONAL REGULATOR, MARR FAMILY"/>
    <property type="match status" value="1"/>
</dbReference>
<dbReference type="SUPFAM" id="SSF46785">
    <property type="entry name" value="Winged helix' DNA-binding domain"/>
    <property type="match status" value="1"/>
</dbReference>
<dbReference type="InterPro" id="IPR039422">
    <property type="entry name" value="MarR/SlyA-like"/>
</dbReference>
<dbReference type="RefSeq" id="WP_141162148.1">
    <property type="nucleotide sequence ID" value="NZ_VHQG01000001.1"/>
</dbReference>
<dbReference type="PANTHER" id="PTHR33164:SF43">
    <property type="entry name" value="HTH-TYPE TRANSCRIPTIONAL REPRESSOR YETL"/>
    <property type="match status" value="1"/>
</dbReference>
<dbReference type="InterPro" id="IPR000835">
    <property type="entry name" value="HTH_MarR-typ"/>
</dbReference>
<evidence type="ECO:0000259" key="1">
    <source>
        <dbReference type="PROSITE" id="PS50995"/>
    </source>
</evidence>
<dbReference type="Gene3D" id="1.10.10.10">
    <property type="entry name" value="Winged helix-like DNA-binding domain superfamily/Winged helix DNA-binding domain"/>
    <property type="match status" value="1"/>
</dbReference>
<dbReference type="PRINTS" id="PR00598">
    <property type="entry name" value="HTHMARR"/>
</dbReference>
<dbReference type="PROSITE" id="PS50995">
    <property type="entry name" value="HTH_MARR_2"/>
    <property type="match status" value="1"/>
</dbReference>
<keyword evidence="3" id="KW-1185">Reference proteome</keyword>
<reference evidence="2 3" key="1">
    <citation type="submission" date="2019-06" db="EMBL/GenBank/DDBJ databases">
        <authorList>
            <person name="Li F."/>
        </authorList>
    </citation>
    <scope>NUCLEOTIDE SEQUENCE [LARGE SCALE GENOMIC DNA]</scope>
    <source>
        <strain evidence="2 3">10F1D-1</strain>
    </source>
</reference>
<dbReference type="SMART" id="SM00347">
    <property type="entry name" value="HTH_MARR"/>
    <property type="match status" value="1"/>
</dbReference>
<protein>
    <submittedName>
        <fullName evidence="2">MarR family transcriptional regulator</fullName>
    </submittedName>
</protein>
<dbReference type="EMBL" id="VHQG01000001">
    <property type="protein sequence ID" value="TPW77620.1"/>
    <property type="molecule type" value="Genomic_DNA"/>
</dbReference>
<evidence type="ECO:0000313" key="2">
    <source>
        <dbReference type="EMBL" id="TPW77620.1"/>
    </source>
</evidence>
<dbReference type="Pfam" id="PF12802">
    <property type="entry name" value="MarR_2"/>
    <property type="match status" value="1"/>
</dbReference>
<organism evidence="2 3">
    <name type="scientific">Schumannella soli</name>
    <dbReference type="NCBI Taxonomy" id="2590779"/>
    <lineage>
        <taxon>Bacteria</taxon>
        <taxon>Bacillati</taxon>
        <taxon>Actinomycetota</taxon>
        <taxon>Actinomycetes</taxon>
        <taxon>Micrococcales</taxon>
        <taxon>Microbacteriaceae</taxon>
        <taxon>Schumannella</taxon>
    </lineage>
</organism>
<dbReference type="InterPro" id="IPR036390">
    <property type="entry name" value="WH_DNA-bd_sf"/>
</dbReference>
<feature type="domain" description="HTH marR-type" evidence="1">
    <location>
        <begin position="21"/>
        <end position="167"/>
    </location>
</feature>